<dbReference type="PANTHER" id="PTHR22998">
    <property type="entry name" value="SARM1"/>
    <property type="match status" value="1"/>
</dbReference>
<evidence type="ECO:0000256" key="4">
    <source>
        <dbReference type="ARBA" id="ARBA00022801"/>
    </source>
</evidence>
<reference evidence="6 7" key="1">
    <citation type="submission" date="2017-03" db="EMBL/GenBank/DDBJ databases">
        <title>Genome Survey of Euroglyphus maynei.</title>
        <authorList>
            <person name="Arlian L.G."/>
            <person name="Morgan M.S."/>
            <person name="Rider S.D."/>
        </authorList>
    </citation>
    <scope>NUCLEOTIDE SEQUENCE [LARGE SCALE GENOMIC DNA]</scope>
    <source>
        <strain evidence="6">Arlian Lab</strain>
        <tissue evidence="6">Whole body</tissue>
    </source>
</reference>
<keyword evidence="3" id="KW-0677">Repeat</keyword>
<dbReference type="OrthoDB" id="202764at2759"/>
<dbReference type="PANTHER" id="PTHR22998:SF1">
    <property type="entry name" value="NAD(+) HYDROLASE SARM1"/>
    <property type="match status" value="1"/>
</dbReference>
<dbReference type="Proteomes" id="UP000194236">
    <property type="component" value="Unassembled WGS sequence"/>
</dbReference>
<dbReference type="Gene3D" id="1.10.150.50">
    <property type="entry name" value="Transcription Factor, Ets-1"/>
    <property type="match status" value="1"/>
</dbReference>
<dbReference type="SUPFAM" id="SSF47769">
    <property type="entry name" value="SAM/Pointed domain"/>
    <property type="match status" value="1"/>
</dbReference>
<comment type="subcellular location">
    <subcellularLocation>
        <location evidence="1">Cytoplasm</location>
    </subcellularLocation>
</comment>
<keyword evidence="4" id="KW-0378">Hydrolase</keyword>
<proteinExistence type="predicted"/>
<dbReference type="GO" id="GO:0030425">
    <property type="term" value="C:dendrite"/>
    <property type="evidence" value="ECO:0007669"/>
    <property type="project" value="TreeGrafter"/>
</dbReference>
<name>A0A1Y3ARN9_EURMA</name>
<evidence type="ECO:0000313" key="6">
    <source>
        <dbReference type="EMBL" id="OTF71119.1"/>
    </source>
</evidence>
<evidence type="ECO:0000259" key="5">
    <source>
        <dbReference type="Pfam" id="PF07647"/>
    </source>
</evidence>
<dbReference type="GO" id="GO:0005737">
    <property type="term" value="C:cytoplasm"/>
    <property type="evidence" value="ECO:0007669"/>
    <property type="project" value="UniProtKB-SubCell"/>
</dbReference>
<evidence type="ECO:0000256" key="1">
    <source>
        <dbReference type="ARBA" id="ARBA00004496"/>
    </source>
</evidence>
<evidence type="ECO:0000313" key="7">
    <source>
        <dbReference type="Proteomes" id="UP000194236"/>
    </source>
</evidence>
<keyword evidence="2" id="KW-0963">Cytoplasm</keyword>
<dbReference type="InterPro" id="IPR001660">
    <property type="entry name" value="SAM"/>
</dbReference>
<comment type="caution">
    <text evidence="6">The sequence shown here is derived from an EMBL/GenBank/DDBJ whole genome shotgun (WGS) entry which is preliminary data.</text>
</comment>
<keyword evidence="7" id="KW-1185">Reference proteome</keyword>
<dbReference type="GO" id="GO:0034128">
    <property type="term" value="P:negative regulation of MyD88-independent toll-like receptor signaling pathway"/>
    <property type="evidence" value="ECO:0007669"/>
    <property type="project" value="InterPro"/>
</dbReference>
<sequence>MLHDDIGIKNGILRKRFMRELANLKQITDYSSCDPTNLAAILNSLGQEYTKYTYSLLHGGIDKNTLTVVTDEMLITECNIDNTIHRMKILLAAES</sequence>
<dbReference type="InterPro" id="IPR013761">
    <property type="entry name" value="SAM/pointed_sf"/>
</dbReference>
<dbReference type="InterPro" id="IPR039184">
    <property type="entry name" value="SARM1"/>
</dbReference>
<evidence type="ECO:0000256" key="3">
    <source>
        <dbReference type="ARBA" id="ARBA00022737"/>
    </source>
</evidence>
<dbReference type="AlphaFoldDB" id="A0A1Y3ARN9"/>
<dbReference type="GO" id="GO:0035591">
    <property type="term" value="F:signaling adaptor activity"/>
    <property type="evidence" value="ECO:0007669"/>
    <property type="project" value="InterPro"/>
</dbReference>
<gene>
    <name evidence="6" type="ORF">BLA29_013623</name>
</gene>
<protein>
    <recommendedName>
        <fullName evidence="5">SAM domain-containing protein</fullName>
    </recommendedName>
</protein>
<organism evidence="6 7">
    <name type="scientific">Euroglyphus maynei</name>
    <name type="common">Mayne's house dust mite</name>
    <dbReference type="NCBI Taxonomy" id="6958"/>
    <lineage>
        <taxon>Eukaryota</taxon>
        <taxon>Metazoa</taxon>
        <taxon>Ecdysozoa</taxon>
        <taxon>Arthropoda</taxon>
        <taxon>Chelicerata</taxon>
        <taxon>Arachnida</taxon>
        <taxon>Acari</taxon>
        <taxon>Acariformes</taxon>
        <taxon>Sarcoptiformes</taxon>
        <taxon>Astigmata</taxon>
        <taxon>Psoroptidia</taxon>
        <taxon>Analgoidea</taxon>
        <taxon>Pyroglyphidae</taxon>
        <taxon>Pyroglyphinae</taxon>
        <taxon>Euroglyphus</taxon>
    </lineage>
</organism>
<accession>A0A1Y3ARN9</accession>
<evidence type="ECO:0000256" key="2">
    <source>
        <dbReference type="ARBA" id="ARBA00022490"/>
    </source>
</evidence>
<dbReference type="EMBL" id="MUJZ01062489">
    <property type="protein sequence ID" value="OTF71119.1"/>
    <property type="molecule type" value="Genomic_DNA"/>
</dbReference>
<dbReference type="Pfam" id="PF07647">
    <property type="entry name" value="SAM_2"/>
    <property type="match status" value="1"/>
</dbReference>
<feature type="domain" description="SAM" evidence="5">
    <location>
        <begin position="35"/>
        <end position="94"/>
    </location>
</feature>
<dbReference type="GO" id="GO:0048678">
    <property type="term" value="P:response to axon injury"/>
    <property type="evidence" value="ECO:0007669"/>
    <property type="project" value="InterPro"/>
</dbReference>
<dbReference type="GO" id="GO:0003953">
    <property type="term" value="F:NAD+ nucleosidase activity"/>
    <property type="evidence" value="ECO:0007669"/>
    <property type="project" value="InterPro"/>
</dbReference>